<dbReference type="RefSeq" id="WP_185895925.1">
    <property type="nucleotide sequence ID" value="NZ_CP060028.1"/>
</dbReference>
<organism evidence="1 2">
    <name type="scientific">Pseudoxanthomonas mexicana</name>
    <dbReference type="NCBI Taxonomy" id="128785"/>
    <lineage>
        <taxon>Bacteria</taxon>
        <taxon>Pseudomonadati</taxon>
        <taxon>Pseudomonadota</taxon>
        <taxon>Gammaproteobacteria</taxon>
        <taxon>Lysobacterales</taxon>
        <taxon>Lysobacteraceae</taxon>
        <taxon>Pseudoxanthomonas</taxon>
    </lineage>
</organism>
<proteinExistence type="predicted"/>
<evidence type="ECO:0000313" key="1">
    <source>
        <dbReference type="EMBL" id="QND80736.1"/>
    </source>
</evidence>
<dbReference type="InterPro" id="IPR018669">
    <property type="entry name" value="Toxin_HigB"/>
</dbReference>
<evidence type="ECO:0000313" key="2">
    <source>
        <dbReference type="Proteomes" id="UP000515506"/>
    </source>
</evidence>
<sequence>MKVIAVGTLRDFWARHPDAEQPLKAWYDEAKHAVWRTPQDIRQRYASASFVGHNRVVFNIKGNDYRLIVAVAYRFQAIYIKFIGTHTEYDRVDAATVEAP</sequence>
<protein>
    <submittedName>
        <fullName evidence="1">Type II toxin-antitoxin system HigB family toxin</fullName>
    </submittedName>
</protein>
<dbReference type="Pfam" id="PF09907">
    <property type="entry name" value="HigB_toxin"/>
    <property type="match status" value="1"/>
</dbReference>
<dbReference type="Proteomes" id="UP000515506">
    <property type="component" value="Chromosome"/>
</dbReference>
<gene>
    <name evidence="1" type="ORF">H4W19_02740</name>
</gene>
<name>A0ABX6RD18_PSEMX</name>
<keyword evidence="2" id="KW-1185">Reference proteome</keyword>
<reference evidence="1 2" key="1">
    <citation type="submission" date="2020-08" db="EMBL/GenBank/DDBJ databases">
        <title>Streptomycin resistant and MDR strain, P. mexicana.</title>
        <authorList>
            <person name="Ganesh-kumar S."/>
            <person name="Zhe T."/>
            <person name="Yu Z."/>
            <person name="Min Y."/>
        </authorList>
    </citation>
    <scope>NUCLEOTIDE SEQUENCE [LARGE SCALE GENOMIC DNA]</scope>
    <source>
        <strain evidence="1 2">GTZY</strain>
    </source>
</reference>
<dbReference type="EMBL" id="CP060028">
    <property type="protein sequence ID" value="QND80736.1"/>
    <property type="molecule type" value="Genomic_DNA"/>
</dbReference>
<accession>A0ABX6RD18</accession>